<accession>A0ABR4KMB4</accession>
<keyword evidence="1" id="KW-1133">Transmembrane helix</keyword>
<reference evidence="2 3" key="1">
    <citation type="submission" date="2024-07" db="EMBL/GenBank/DDBJ databases">
        <title>Section-level genome sequencing and comparative genomics of Aspergillus sections Usti and Cavernicolus.</title>
        <authorList>
            <consortium name="Lawrence Berkeley National Laboratory"/>
            <person name="Nybo J.L."/>
            <person name="Vesth T.C."/>
            <person name="Theobald S."/>
            <person name="Frisvad J.C."/>
            <person name="Larsen T.O."/>
            <person name="Kjaerboelling I."/>
            <person name="Rothschild-Mancinelli K."/>
            <person name="Lyhne E.K."/>
            <person name="Kogle M.E."/>
            <person name="Barry K."/>
            <person name="Clum A."/>
            <person name="Na H."/>
            <person name="Ledsgaard L."/>
            <person name="Lin J."/>
            <person name="Lipzen A."/>
            <person name="Kuo A."/>
            <person name="Riley R."/>
            <person name="Mondo S."/>
            <person name="Labutti K."/>
            <person name="Haridas S."/>
            <person name="Pangalinan J."/>
            <person name="Salamov A.A."/>
            <person name="Simmons B.A."/>
            <person name="Magnuson J.K."/>
            <person name="Chen J."/>
            <person name="Drula E."/>
            <person name="Henrissat B."/>
            <person name="Wiebenga A."/>
            <person name="Lubbers R.J."/>
            <person name="Gomes A.C."/>
            <person name="Makela M.R."/>
            <person name="Stajich J."/>
            <person name="Grigoriev I.V."/>
            <person name="Mortensen U.H."/>
            <person name="De Vries R.P."/>
            <person name="Baker S.E."/>
            <person name="Andersen M.R."/>
        </authorList>
    </citation>
    <scope>NUCLEOTIDE SEQUENCE [LARGE SCALE GENOMIC DNA]</scope>
    <source>
        <strain evidence="2 3">CBS 123904</strain>
    </source>
</reference>
<dbReference type="EMBL" id="JBFXLU010000019">
    <property type="protein sequence ID" value="KAL2853419.1"/>
    <property type="molecule type" value="Genomic_DNA"/>
</dbReference>
<keyword evidence="1" id="KW-0812">Transmembrane</keyword>
<comment type="caution">
    <text evidence="2">The sequence shown here is derived from an EMBL/GenBank/DDBJ whole genome shotgun (WGS) entry which is preliminary data.</text>
</comment>
<sequence>MAVLSCSMAYDKISSRLSSSISMIVLLCARSSIMLASRSLQNSSLSVPTSSIAAVLTALSPLLSFILTLTLGSASNNLTISTLLLLRASCRGVEPP</sequence>
<organism evidence="2 3">
    <name type="scientific">Aspergillus pseudoustus</name>
    <dbReference type="NCBI Taxonomy" id="1810923"/>
    <lineage>
        <taxon>Eukaryota</taxon>
        <taxon>Fungi</taxon>
        <taxon>Dikarya</taxon>
        <taxon>Ascomycota</taxon>
        <taxon>Pezizomycotina</taxon>
        <taxon>Eurotiomycetes</taxon>
        <taxon>Eurotiomycetidae</taxon>
        <taxon>Eurotiales</taxon>
        <taxon>Aspergillaceae</taxon>
        <taxon>Aspergillus</taxon>
        <taxon>Aspergillus subgen. Nidulantes</taxon>
    </lineage>
</organism>
<gene>
    <name evidence="2" type="ORF">BJY01DRAFT_206578</name>
</gene>
<dbReference type="Proteomes" id="UP001610446">
    <property type="component" value="Unassembled WGS sequence"/>
</dbReference>
<feature type="non-terminal residue" evidence="2">
    <location>
        <position position="1"/>
    </location>
</feature>
<feature type="transmembrane region" description="Helical" evidence="1">
    <location>
        <begin position="52"/>
        <end position="71"/>
    </location>
</feature>
<keyword evidence="1" id="KW-0472">Membrane</keyword>
<feature type="transmembrane region" description="Helical" evidence="1">
    <location>
        <begin position="21"/>
        <end position="40"/>
    </location>
</feature>
<name>A0ABR4KMB4_9EURO</name>
<evidence type="ECO:0000313" key="2">
    <source>
        <dbReference type="EMBL" id="KAL2853419.1"/>
    </source>
</evidence>
<evidence type="ECO:0000256" key="1">
    <source>
        <dbReference type="SAM" id="Phobius"/>
    </source>
</evidence>
<evidence type="ECO:0000313" key="3">
    <source>
        <dbReference type="Proteomes" id="UP001610446"/>
    </source>
</evidence>
<protein>
    <submittedName>
        <fullName evidence="2">Uncharacterized protein</fullName>
    </submittedName>
</protein>
<proteinExistence type="predicted"/>
<keyword evidence="3" id="KW-1185">Reference proteome</keyword>